<dbReference type="AlphaFoldDB" id="A0A645IR70"/>
<accession>A0A645IR70</accession>
<proteinExistence type="predicted"/>
<name>A0A645IR70_9ZZZZ</name>
<comment type="caution">
    <text evidence="1">The sequence shown here is derived from an EMBL/GenBank/DDBJ whole genome shotgun (WGS) entry which is preliminary data.</text>
</comment>
<protein>
    <submittedName>
        <fullName evidence="1">Uncharacterized protein</fullName>
    </submittedName>
</protein>
<reference evidence="1" key="1">
    <citation type="submission" date="2019-08" db="EMBL/GenBank/DDBJ databases">
        <authorList>
            <person name="Kucharzyk K."/>
            <person name="Murdoch R.W."/>
            <person name="Higgins S."/>
            <person name="Loffler F."/>
        </authorList>
    </citation>
    <scope>NUCLEOTIDE SEQUENCE</scope>
</reference>
<organism evidence="1">
    <name type="scientific">bioreactor metagenome</name>
    <dbReference type="NCBI Taxonomy" id="1076179"/>
    <lineage>
        <taxon>unclassified sequences</taxon>
        <taxon>metagenomes</taxon>
        <taxon>ecological metagenomes</taxon>
    </lineage>
</organism>
<sequence length="62" mass="6586">MNNAFGDSFVNDTACFGQEGFSIVGLTGINSFQNLTGNASDSCFNREIAGASFSISFYTADR</sequence>
<dbReference type="EMBL" id="VSSQ01120878">
    <property type="protein sequence ID" value="MPN53596.1"/>
    <property type="molecule type" value="Genomic_DNA"/>
</dbReference>
<evidence type="ECO:0000313" key="1">
    <source>
        <dbReference type="EMBL" id="MPN53596.1"/>
    </source>
</evidence>
<gene>
    <name evidence="1" type="ORF">SDC9_201260</name>
</gene>